<feature type="transmembrane region" description="Helical" evidence="4">
    <location>
        <begin position="84"/>
        <end position="101"/>
    </location>
</feature>
<keyword evidence="3 4" id="KW-0472">Membrane</keyword>
<keyword evidence="5" id="KW-0762">Sugar transport</keyword>
<dbReference type="AlphaFoldDB" id="A0A443R709"/>
<feature type="transmembrane region" description="Helical" evidence="4">
    <location>
        <begin position="281"/>
        <end position="302"/>
    </location>
</feature>
<evidence type="ECO:0000256" key="1">
    <source>
        <dbReference type="ARBA" id="ARBA00022692"/>
    </source>
</evidence>
<evidence type="ECO:0000313" key="6">
    <source>
        <dbReference type="Proteomes" id="UP000285301"/>
    </source>
</evidence>
<proteinExistence type="predicted"/>
<keyword evidence="5" id="KW-0813">Transport</keyword>
<feature type="transmembrane region" description="Helical" evidence="4">
    <location>
        <begin position="107"/>
        <end position="131"/>
    </location>
</feature>
<evidence type="ECO:0000256" key="3">
    <source>
        <dbReference type="ARBA" id="ARBA00023136"/>
    </source>
</evidence>
<protein>
    <submittedName>
        <fullName evidence="5">Sodium-dependent glucose transporter 1-like protein</fullName>
    </submittedName>
</protein>
<dbReference type="SUPFAM" id="SSF103473">
    <property type="entry name" value="MFS general substrate transporter"/>
    <property type="match status" value="1"/>
</dbReference>
<dbReference type="Proteomes" id="UP000285301">
    <property type="component" value="Unassembled WGS sequence"/>
</dbReference>
<dbReference type="InterPro" id="IPR011701">
    <property type="entry name" value="MFS"/>
</dbReference>
<name>A0A443R709_9ACAR</name>
<sequence length="411" mass="45702">MASVIWSEIRNEKVKFAKTISACLILSSVGLLESIYNPTLLNLTAVVKSSLEKVVFTLSLRSLCFIVGILCGNFIPESLDKQRFIIAAGMVQAMIAAILPFSRTIKTLALCSAIVGLMMGTLEILVNALILELWENSNVIFIQLALLLFGLGACAGPMISNSFLNSLNFTSNLTSDQESLLRMKELAVKWPYDIIAAYSMITTILFAVLYFVKSEDRTLPIRNECVNLDQPSLTRRIAMVYLSAIFIHFAMGPSMICRHFLTAYAVKSSLHLSPTKGLQLTSMFWISFTACKLPFLFSLSFFDPRNLIFTAQVATLIGCITLFLFADCSEIALWTAVLIIGFGLSSMYSLLLNYLKTVITLTKSIITIILFFNYAGGFTYPLLMGAFIDKHANYSVVNIKQKFRLFLPTQV</sequence>
<dbReference type="InterPro" id="IPR036259">
    <property type="entry name" value="MFS_trans_sf"/>
</dbReference>
<accession>A0A443R709</accession>
<dbReference type="Pfam" id="PF07690">
    <property type="entry name" value="MFS_1"/>
    <property type="match status" value="1"/>
</dbReference>
<dbReference type="OrthoDB" id="6512734at2759"/>
<dbReference type="PANTHER" id="PTHR23121:SF9">
    <property type="entry name" value="SODIUM-DEPENDENT GLUCOSE TRANSPORTER 1"/>
    <property type="match status" value="1"/>
</dbReference>
<comment type="caution">
    <text evidence="5">The sequence shown here is derived from an EMBL/GenBank/DDBJ whole genome shotgun (WGS) entry which is preliminary data.</text>
</comment>
<dbReference type="PANTHER" id="PTHR23121">
    <property type="entry name" value="SODIUM-DEPENDENT GLUCOSE TRANSPORTER 1"/>
    <property type="match status" value="1"/>
</dbReference>
<keyword evidence="1 4" id="KW-0812">Transmembrane</keyword>
<dbReference type="GO" id="GO:0022857">
    <property type="term" value="F:transmembrane transporter activity"/>
    <property type="evidence" value="ECO:0007669"/>
    <property type="project" value="InterPro"/>
</dbReference>
<keyword evidence="2 4" id="KW-1133">Transmembrane helix</keyword>
<keyword evidence="6" id="KW-1185">Reference proteome</keyword>
<feature type="transmembrane region" description="Helical" evidence="4">
    <location>
        <begin position="138"/>
        <end position="159"/>
    </location>
</feature>
<feature type="transmembrane region" description="Helical" evidence="4">
    <location>
        <begin position="331"/>
        <end position="352"/>
    </location>
</feature>
<dbReference type="Gene3D" id="1.20.1250.20">
    <property type="entry name" value="MFS general substrate transporter like domains"/>
    <property type="match status" value="2"/>
</dbReference>
<feature type="transmembrane region" description="Helical" evidence="4">
    <location>
        <begin position="16"/>
        <end position="36"/>
    </location>
</feature>
<dbReference type="EMBL" id="NCKU01001875">
    <property type="protein sequence ID" value="RWS11031.1"/>
    <property type="molecule type" value="Genomic_DNA"/>
</dbReference>
<feature type="transmembrane region" description="Helical" evidence="4">
    <location>
        <begin position="364"/>
        <end position="388"/>
    </location>
</feature>
<feature type="transmembrane region" description="Helical" evidence="4">
    <location>
        <begin position="238"/>
        <end position="261"/>
    </location>
</feature>
<gene>
    <name evidence="5" type="ORF">B4U79_18056</name>
</gene>
<organism evidence="5 6">
    <name type="scientific">Dinothrombium tinctorium</name>
    <dbReference type="NCBI Taxonomy" id="1965070"/>
    <lineage>
        <taxon>Eukaryota</taxon>
        <taxon>Metazoa</taxon>
        <taxon>Ecdysozoa</taxon>
        <taxon>Arthropoda</taxon>
        <taxon>Chelicerata</taxon>
        <taxon>Arachnida</taxon>
        <taxon>Acari</taxon>
        <taxon>Acariformes</taxon>
        <taxon>Trombidiformes</taxon>
        <taxon>Prostigmata</taxon>
        <taxon>Anystina</taxon>
        <taxon>Parasitengona</taxon>
        <taxon>Trombidioidea</taxon>
        <taxon>Trombidiidae</taxon>
        <taxon>Dinothrombium</taxon>
    </lineage>
</organism>
<evidence type="ECO:0000313" key="5">
    <source>
        <dbReference type="EMBL" id="RWS11031.1"/>
    </source>
</evidence>
<feature type="transmembrane region" description="Helical" evidence="4">
    <location>
        <begin position="190"/>
        <end position="212"/>
    </location>
</feature>
<dbReference type="STRING" id="1965070.A0A443R709"/>
<reference evidence="5 6" key="1">
    <citation type="journal article" date="2018" name="Gigascience">
        <title>Genomes of trombidid mites reveal novel predicted allergens and laterally-transferred genes associated with secondary metabolism.</title>
        <authorList>
            <person name="Dong X."/>
            <person name="Chaisiri K."/>
            <person name="Xia D."/>
            <person name="Armstrong S.D."/>
            <person name="Fang Y."/>
            <person name="Donnelly M.J."/>
            <person name="Kadowaki T."/>
            <person name="McGarry J.W."/>
            <person name="Darby A.C."/>
            <person name="Makepeace B.L."/>
        </authorList>
    </citation>
    <scope>NUCLEOTIDE SEQUENCE [LARGE SCALE GENOMIC DNA]</scope>
    <source>
        <strain evidence="5">UoL-WK</strain>
    </source>
</reference>
<evidence type="ECO:0000256" key="4">
    <source>
        <dbReference type="SAM" id="Phobius"/>
    </source>
</evidence>
<evidence type="ECO:0000256" key="2">
    <source>
        <dbReference type="ARBA" id="ARBA00022989"/>
    </source>
</evidence>
<feature type="transmembrane region" description="Helical" evidence="4">
    <location>
        <begin position="307"/>
        <end position="325"/>
    </location>
</feature>
<feature type="transmembrane region" description="Helical" evidence="4">
    <location>
        <begin position="56"/>
        <end position="75"/>
    </location>
</feature>